<organism evidence="2 3">
    <name type="scientific">Leeuwenhoekiella nanhaiensis</name>
    <dbReference type="NCBI Taxonomy" id="1655491"/>
    <lineage>
        <taxon>Bacteria</taxon>
        <taxon>Pseudomonadati</taxon>
        <taxon>Bacteroidota</taxon>
        <taxon>Flavobacteriia</taxon>
        <taxon>Flavobacteriales</taxon>
        <taxon>Flavobacteriaceae</taxon>
        <taxon>Leeuwenhoekiella</taxon>
    </lineage>
</organism>
<evidence type="ECO:0000313" key="3">
    <source>
        <dbReference type="Proteomes" id="UP000229433"/>
    </source>
</evidence>
<dbReference type="RefSeq" id="WP_099646643.1">
    <property type="nucleotide sequence ID" value="NZ_KZ319292.1"/>
</dbReference>
<protein>
    <recommendedName>
        <fullName evidence="4">DUF4760 domain-containing protein</fullName>
    </recommendedName>
</protein>
<evidence type="ECO:0000313" key="2">
    <source>
        <dbReference type="EMBL" id="PHQ29028.1"/>
    </source>
</evidence>
<evidence type="ECO:0008006" key="4">
    <source>
        <dbReference type="Google" id="ProtNLM"/>
    </source>
</evidence>
<reference evidence="2 3" key="1">
    <citation type="submission" date="2017-08" db="EMBL/GenBank/DDBJ databases">
        <title>The whole genome shortgun sequences of strain Leeuwenhoekiella nanhaiensis G18 from the South China Sea.</title>
        <authorList>
            <person name="Liu Q."/>
        </authorList>
    </citation>
    <scope>NUCLEOTIDE SEQUENCE [LARGE SCALE GENOMIC DNA]</scope>
    <source>
        <strain evidence="2 3">G18</strain>
    </source>
</reference>
<dbReference type="OrthoDB" id="5764132at2"/>
<proteinExistence type="predicted"/>
<evidence type="ECO:0000256" key="1">
    <source>
        <dbReference type="SAM" id="Phobius"/>
    </source>
</evidence>
<gene>
    <name evidence="2" type="ORF">CJ305_12635</name>
</gene>
<dbReference type="Proteomes" id="UP000229433">
    <property type="component" value="Unassembled WGS sequence"/>
</dbReference>
<keyword evidence="3" id="KW-1185">Reference proteome</keyword>
<keyword evidence="1" id="KW-0472">Membrane</keyword>
<feature type="transmembrane region" description="Helical" evidence="1">
    <location>
        <begin position="6"/>
        <end position="25"/>
    </location>
</feature>
<dbReference type="EMBL" id="NQXA01000010">
    <property type="protein sequence ID" value="PHQ29028.1"/>
    <property type="molecule type" value="Genomic_DNA"/>
</dbReference>
<keyword evidence="1" id="KW-0812">Transmembrane</keyword>
<keyword evidence="1" id="KW-1133">Transmembrane helix</keyword>
<accession>A0A2G1VQH4</accession>
<sequence>MDTAKIISLILGSSLLTGLMGFLLLKQSEKITSTVKSRLAWKEKACEAMGSIYFQLQRSSLAFERYVKAKTEVERRFIETEVLYKSNEAVNKLILAQGYLIAPELLESTQKLVNHYDAWIEKYHRLRVSSQSEEKFIFVGPDGYPFPKELEQQLADHYLRLWNELYGKST</sequence>
<name>A0A2G1VQH4_9FLAO</name>
<comment type="caution">
    <text evidence="2">The sequence shown here is derived from an EMBL/GenBank/DDBJ whole genome shotgun (WGS) entry which is preliminary data.</text>
</comment>
<dbReference type="AlphaFoldDB" id="A0A2G1VQH4"/>